<accession>A0A4Q7KJ10</accession>
<comment type="caution">
    <text evidence="2">The sequence shown here is derived from an EMBL/GenBank/DDBJ whole genome shotgun (WGS) entry which is preliminary data.</text>
</comment>
<reference evidence="2 3" key="1">
    <citation type="submission" date="2019-02" db="EMBL/GenBank/DDBJ databases">
        <title>Genomic Encyclopedia of Type Strains, Phase IV (KMG-IV): sequencing the most valuable type-strain genomes for metagenomic binning, comparative biology and taxonomic classification.</title>
        <authorList>
            <person name="Goeker M."/>
        </authorList>
    </citation>
    <scope>NUCLEOTIDE SEQUENCE [LARGE SCALE GENOMIC DNA]</scope>
    <source>
        <strain evidence="2 3">DSM 101727</strain>
    </source>
</reference>
<dbReference type="Proteomes" id="UP000294257">
    <property type="component" value="Unassembled WGS sequence"/>
</dbReference>
<protein>
    <recommendedName>
        <fullName evidence="4">DUF3558 domain-containing protein</fullName>
    </recommendedName>
</protein>
<proteinExistence type="predicted"/>
<evidence type="ECO:0000313" key="2">
    <source>
        <dbReference type="EMBL" id="RZS34941.1"/>
    </source>
</evidence>
<evidence type="ECO:0000313" key="3">
    <source>
        <dbReference type="Proteomes" id="UP000294257"/>
    </source>
</evidence>
<dbReference type="OrthoDB" id="3691226at2"/>
<evidence type="ECO:0008006" key="4">
    <source>
        <dbReference type="Google" id="ProtNLM"/>
    </source>
</evidence>
<feature type="region of interest" description="Disordered" evidence="1">
    <location>
        <begin position="20"/>
        <end position="42"/>
    </location>
</feature>
<name>A0A4Q7KJ10_9PSEU</name>
<feature type="compositionally biased region" description="Pro residues" evidence="1">
    <location>
        <begin position="21"/>
        <end position="30"/>
    </location>
</feature>
<organism evidence="2 3">
    <name type="scientific">Herbihabitans rhizosphaerae</name>
    <dbReference type="NCBI Taxonomy" id="1872711"/>
    <lineage>
        <taxon>Bacteria</taxon>
        <taxon>Bacillati</taxon>
        <taxon>Actinomycetota</taxon>
        <taxon>Actinomycetes</taxon>
        <taxon>Pseudonocardiales</taxon>
        <taxon>Pseudonocardiaceae</taxon>
        <taxon>Herbihabitans</taxon>
    </lineage>
</organism>
<dbReference type="AlphaFoldDB" id="A0A4Q7KJ10"/>
<dbReference type="RefSeq" id="WP_130346413.1">
    <property type="nucleotide sequence ID" value="NZ_SGWQ01000008.1"/>
</dbReference>
<evidence type="ECO:0000256" key="1">
    <source>
        <dbReference type="SAM" id="MobiDB-lite"/>
    </source>
</evidence>
<dbReference type="EMBL" id="SGWQ01000008">
    <property type="protein sequence ID" value="RZS34941.1"/>
    <property type="molecule type" value="Genomic_DNA"/>
</dbReference>
<dbReference type="PROSITE" id="PS51257">
    <property type="entry name" value="PROKAR_LIPOPROTEIN"/>
    <property type="match status" value="1"/>
</dbReference>
<keyword evidence="3" id="KW-1185">Reference proteome</keyword>
<gene>
    <name evidence="2" type="ORF">EV193_108291</name>
</gene>
<sequence length="194" mass="19875">MRWLPCCVLVVVMAAGCTTRQPPPPAPPVPTFSGSPAPTPRAERTVPRLCHEVVQGEEVESIIGNGVSGVPAAVVGVPEPAIGRTTRIDCYYGVPTGAPSTAATLTITLAGYTDAATAAYRVGYTMDGERAKGGQVVAARAGLDPATPVFAGKSTLIAAHGRTTVVVEAAPELVPPDRAADLLGRIADRALTPR</sequence>